<comment type="caution">
    <text evidence="4">The sequence shown here is derived from an EMBL/GenBank/DDBJ whole genome shotgun (WGS) entry which is preliminary data.</text>
</comment>
<dbReference type="InterPro" id="IPR015813">
    <property type="entry name" value="Pyrv/PenolPyrv_kinase-like_dom"/>
</dbReference>
<dbReference type="GO" id="GO:0003824">
    <property type="term" value="F:catalytic activity"/>
    <property type="evidence" value="ECO:0007669"/>
    <property type="project" value="InterPro"/>
</dbReference>
<dbReference type="PANTHER" id="PTHR32308">
    <property type="entry name" value="LYASE BETA SUBUNIT, PUTATIVE (AFU_ORTHOLOGUE AFUA_4G13030)-RELATED"/>
    <property type="match status" value="1"/>
</dbReference>
<keyword evidence="2" id="KW-0479">Metal-binding</keyword>
<evidence type="ECO:0000256" key="3">
    <source>
        <dbReference type="ARBA" id="ARBA00022842"/>
    </source>
</evidence>
<evidence type="ECO:0000313" key="5">
    <source>
        <dbReference type="Proteomes" id="UP000261811"/>
    </source>
</evidence>
<dbReference type="EMBL" id="QURH01000781">
    <property type="protein sequence ID" value="RFU38515.1"/>
    <property type="molecule type" value="Genomic_DNA"/>
</dbReference>
<dbReference type="GO" id="GO:0000287">
    <property type="term" value="F:magnesium ion binding"/>
    <property type="evidence" value="ECO:0007669"/>
    <property type="project" value="TreeGrafter"/>
</dbReference>
<dbReference type="Gene3D" id="3.20.20.60">
    <property type="entry name" value="Phosphoenolpyruvate-binding domains"/>
    <property type="match status" value="1"/>
</dbReference>
<organism evidence="4 5">
    <name type="scientific">Actinomadura logoneensis</name>
    <dbReference type="NCBI Taxonomy" id="2293572"/>
    <lineage>
        <taxon>Bacteria</taxon>
        <taxon>Bacillati</taxon>
        <taxon>Actinomycetota</taxon>
        <taxon>Actinomycetes</taxon>
        <taxon>Streptosporangiales</taxon>
        <taxon>Thermomonosporaceae</taxon>
        <taxon>Actinomadura</taxon>
    </lineage>
</organism>
<sequence>MNLSVPSIDDLSARVAAIRETHAATFPGPAEGRQPVHTVYVPADRFTPGTAAEFGTEALRLLDAHAPGAGTFGTVFGIDAGLAGAVRERVAAKLAGEPVEDLRVDFEDGYGARPDAEEDAHVAHVVESVAAAYEARTLPHYWGLRVKSFADGAHERSMRTLDGFLTALRDRLGRLPGGFTITFPKVVMAEDVEVFTDYLERLEGALGLPGGILRFEIQVETTESLVDHQGRIGLRAVAAAARGRMTAAHFGVYDYTAACDLPPGQQRLDHPACDFARDIMRVALAGTGVRLSDGSTNLVPRDDSSEEVHGVWTEHSRHVRHSLSNGFYQGWDLHPAHLPSRYAAVYRFYLEGVDDDAVARVRAWHERSAAGGANGVIDEPATIRSLTALLQRAVDCGAVDPSVLPPRS</sequence>
<dbReference type="InterPro" id="IPR040442">
    <property type="entry name" value="Pyrv_kinase-like_dom_sf"/>
</dbReference>
<dbReference type="Pfam" id="PF22484">
    <property type="entry name" value="DUF6986"/>
    <property type="match status" value="1"/>
</dbReference>
<proteinExistence type="predicted"/>
<evidence type="ECO:0000256" key="1">
    <source>
        <dbReference type="ARBA" id="ARBA00001946"/>
    </source>
</evidence>
<dbReference type="GO" id="GO:0006107">
    <property type="term" value="P:oxaloacetate metabolic process"/>
    <property type="evidence" value="ECO:0007669"/>
    <property type="project" value="TreeGrafter"/>
</dbReference>
<gene>
    <name evidence="4" type="ORF">DZF91_27280</name>
</gene>
<dbReference type="Proteomes" id="UP000261811">
    <property type="component" value="Unassembled WGS sequence"/>
</dbReference>
<evidence type="ECO:0000256" key="2">
    <source>
        <dbReference type="ARBA" id="ARBA00022723"/>
    </source>
</evidence>
<comment type="cofactor">
    <cofactor evidence="1">
        <name>Mg(2+)</name>
        <dbReference type="ChEBI" id="CHEBI:18420"/>
    </cofactor>
</comment>
<evidence type="ECO:0000313" key="4">
    <source>
        <dbReference type="EMBL" id="RFU38515.1"/>
    </source>
</evidence>
<accession>A0A372JER7</accession>
<keyword evidence="5" id="KW-1185">Reference proteome</keyword>
<dbReference type="AlphaFoldDB" id="A0A372JER7"/>
<dbReference type="OrthoDB" id="9808769at2"/>
<dbReference type="RefSeq" id="WP_117360016.1">
    <property type="nucleotide sequence ID" value="NZ_QURH01000781.1"/>
</dbReference>
<keyword evidence="3" id="KW-0460">Magnesium</keyword>
<dbReference type="InterPro" id="IPR054255">
    <property type="entry name" value="DUF6986"/>
</dbReference>
<dbReference type="SUPFAM" id="SSF51621">
    <property type="entry name" value="Phosphoenolpyruvate/pyruvate domain"/>
    <property type="match status" value="1"/>
</dbReference>
<dbReference type="PANTHER" id="PTHR32308:SF10">
    <property type="entry name" value="CITRATE LYASE SUBUNIT BETA"/>
    <property type="match status" value="1"/>
</dbReference>
<protein>
    <submittedName>
        <fullName evidence="4">Aldolase</fullName>
    </submittedName>
</protein>
<reference evidence="4 5" key="1">
    <citation type="submission" date="2018-08" db="EMBL/GenBank/DDBJ databases">
        <title>Actinomadura jelena sp. nov., a novel Actinomycete isolated from soil in Chad.</title>
        <authorList>
            <person name="Shi L."/>
        </authorList>
    </citation>
    <scope>NUCLEOTIDE SEQUENCE [LARGE SCALE GENOMIC DNA]</scope>
    <source>
        <strain evidence="4 5">NEAU-G17</strain>
    </source>
</reference>
<name>A0A372JER7_9ACTN</name>